<dbReference type="AlphaFoldDB" id="A0A6V7TLC2"/>
<dbReference type="SMART" id="SM00487">
    <property type="entry name" value="DEXDc"/>
    <property type="match status" value="1"/>
</dbReference>
<accession>A0A6V7TLC2</accession>
<dbReference type="Gene3D" id="3.40.50.300">
    <property type="entry name" value="P-loop containing nucleotide triphosphate hydrolases"/>
    <property type="match status" value="2"/>
</dbReference>
<dbReference type="InterPro" id="IPR014001">
    <property type="entry name" value="Helicase_ATP-bd"/>
</dbReference>
<gene>
    <name evidence="15" type="ORF">MENT_LOCUS1654</name>
</gene>
<evidence type="ECO:0000256" key="5">
    <source>
        <dbReference type="ARBA" id="ARBA00022552"/>
    </source>
</evidence>
<dbReference type="SMART" id="SM00490">
    <property type="entry name" value="HELICc"/>
    <property type="match status" value="1"/>
</dbReference>
<dbReference type="CDD" id="cd00268">
    <property type="entry name" value="DEADc"/>
    <property type="match status" value="1"/>
</dbReference>
<sequence>MPALGEALKRRKFIPKTKGIEELIQEQQQINHGPVVNAKLPVRIIGGDGNGGSHIIRSFNDVKINAELRNTLNSINYFEPTDVQKCVIPLIQNTTNDILCLAATGSGKSGSFLIPIINRLQKDKLSSGFCRSDTLNNSSPVAIIVAHTKELVEQLYKFAKTLAYGTQVGVAYARGQMPFEEGRKQLANGCDILVITPGRLQHYLNDGWIFVDNTQFVVIDEADKFIVEESFSSLLHELFNRMRKQNNFLFRTFMFSATLTEVADFVINDFLKKDCYKVIVGKPNQAVSHVHQRVLKVDFDKYGYAAKFEMARIILRKISTCEEPKNGEHFCYNTQRTLIFLNDARSCERLAIKLSDHGYRAMSTSSHREMEQRYRAVNDFKEGKWHILIGTDIIARGMNFPKVKNIIIYELPPIHRYQEYVHRVGRTGRIGTEDGCAYIFFDPRSRNDEMQAEFLIEQLENSKQQVPEFLRELQKSISDARSRYTNECSSTNQNSIEEQLEDKAELEIENITDKFANSHWSR</sequence>
<comment type="caution">
    <text evidence="15">The sequence shown here is derived from an EMBL/GenBank/DDBJ whole genome shotgun (WGS) entry which is preliminary data.</text>
</comment>
<evidence type="ECO:0000313" key="16">
    <source>
        <dbReference type="Proteomes" id="UP000580250"/>
    </source>
</evidence>
<reference evidence="15 16" key="1">
    <citation type="submission" date="2020-08" db="EMBL/GenBank/DDBJ databases">
        <authorList>
            <person name="Koutsovoulos G."/>
            <person name="Danchin GJ E."/>
        </authorList>
    </citation>
    <scope>NUCLEOTIDE SEQUENCE [LARGE SCALE GENOMIC DNA]</scope>
</reference>
<evidence type="ECO:0000256" key="4">
    <source>
        <dbReference type="ARBA" id="ARBA00022517"/>
    </source>
</evidence>
<dbReference type="EMBL" id="CAJEWN010000005">
    <property type="protein sequence ID" value="CAD2126718.1"/>
    <property type="molecule type" value="Genomic_DNA"/>
</dbReference>
<evidence type="ECO:0000259" key="13">
    <source>
        <dbReference type="PROSITE" id="PS51192"/>
    </source>
</evidence>
<keyword evidence="5" id="KW-0698">rRNA processing</keyword>
<evidence type="ECO:0000256" key="7">
    <source>
        <dbReference type="ARBA" id="ARBA00022801"/>
    </source>
</evidence>
<evidence type="ECO:0000256" key="12">
    <source>
        <dbReference type="RuleBase" id="RU000492"/>
    </source>
</evidence>
<dbReference type="GO" id="GO:0003724">
    <property type="term" value="F:RNA helicase activity"/>
    <property type="evidence" value="ECO:0007669"/>
    <property type="project" value="UniProtKB-EC"/>
</dbReference>
<dbReference type="SUPFAM" id="SSF52540">
    <property type="entry name" value="P-loop containing nucleoside triphosphate hydrolases"/>
    <property type="match status" value="1"/>
</dbReference>
<organism evidence="15 16">
    <name type="scientific">Meloidogyne enterolobii</name>
    <name type="common">Root-knot nematode worm</name>
    <name type="synonym">Meloidogyne mayaguensis</name>
    <dbReference type="NCBI Taxonomy" id="390850"/>
    <lineage>
        <taxon>Eukaryota</taxon>
        <taxon>Metazoa</taxon>
        <taxon>Ecdysozoa</taxon>
        <taxon>Nematoda</taxon>
        <taxon>Chromadorea</taxon>
        <taxon>Rhabditida</taxon>
        <taxon>Tylenchina</taxon>
        <taxon>Tylenchomorpha</taxon>
        <taxon>Tylenchoidea</taxon>
        <taxon>Meloidogynidae</taxon>
        <taxon>Meloidogyninae</taxon>
        <taxon>Meloidogyne</taxon>
    </lineage>
</organism>
<keyword evidence="8 12" id="KW-0347">Helicase</keyword>
<dbReference type="Pfam" id="PF00271">
    <property type="entry name" value="Helicase_C"/>
    <property type="match status" value="1"/>
</dbReference>
<dbReference type="PANTHER" id="PTHR47958">
    <property type="entry name" value="ATP-DEPENDENT RNA HELICASE DBP3"/>
    <property type="match status" value="1"/>
</dbReference>
<keyword evidence="10" id="KW-0539">Nucleus</keyword>
<dbReference type="GO" id="GO:0005524">
    <property type="term" value="F:ATP binding"/>
    <property type="evidence" value="ECO:0007669"/>
    <property type="project" value="UniProtKB-KW"/>
</dbReference>
<evidence type="ECO:0000256" key="1">
    <source>
        <dbReference type="ARBA" id="ARBA00004604"/>
    </source>
</evidence>
<dbReference type="GO" id="GO:0003676">
    <property type="term" value="F:nucleic acid binding"/>
    <property type="evidence" value="ECO:0007669"/>
    <property type="project" value="InterPro"/>
</dbReference>
<feature type="domain" description="Helicase ATP-binding" evidence="13">
    <location>
        <begin position="89"/>
        <end position="277"/>
    </location>
</feature>
<dbReference type="EC" id="3.6.4.13" evidence="3"/>
<dbReference type="PROSITE" id="PS00039">
    <property type="entry name" value="DEAD_ATP_HELICASE"/>
    <property type="match status" value="1"/>
</dbReference>
<protein>
    <recommendedName>
        <fullName evidence="3">RNA helicase</fullName>
        <ecNumber evidence="3">3.6.4.13</ecNumber>
    </recommendedName>
</protein>
<evidence type="ECO:0000256" key="10">
    <source>
        <dbReference type="ARBA" id="ARBA00023242"/>
    </source>
</evidence>
<dbReference type="InterPro" id="IPR001650">
    <property type="entry name" value="Helicase_C-like"/>
</dbReference>
<comment type="function">
    <text evidence="11">ATP-dependent RNA helicase required for 60S ribosomal subunit synthesis. Involved in efficient pre-rRNA processing, predominantly at site A3, which is necessary for the normal formation of 25S and 5.8S rRNAs.</text>
</comment>
<dbReference type="InterPro" id="IPR000629">
    <property type="entry name" value="RNA-helicase_DEAD-box_CS"/>
</dbReference>
<proteinExistence type="inferred from homology"/>
<evidence type="ECO:0000256" key="11">
    <source>
        <dbReference type="ARBA" id="ARBA00037449"/>
    </source>
</evidence>
<dbReference type="OrthoDB" id="5871318at2759"/>
<feature type="domain" description="Helicase C-terminal" evidence="14">
    <location>
        <begin position="326"/>
        <end position="474"/>
    </location>
</feature>
<evidence type="ECO:0000313" key="15">
    <source>
        <dbReference type="EMBL" id="CAD2126718.1"/>
    </source>
</evidence>
<comment type="similarity">
    <text evidence="2">Belongs to the DEAD box helicase family. DDX5/DBP2 subfamily.</text>
</comment>
<evidence type="ECO:0000256" key="2">
    <source>
        <dbReference type="ARBA" id="ARBA00009334"/>
    </source>
</evidence>
<dbReference type="Proteomes" id="UP000580250">
    <property type="component" value="Unassembled WGS sequence"/>
</dbReference>
<dbReference type="CDD" id="cd18787">
    <property type="entry name" value="SF2_C_DEAD"/>
    <property type="match status" value="1"/>
</dbReference>
<dbReference type="InterPro" id="IPR044742">
    <property type="entry name" value="DEAD/DEAH_RhlB"/>
</dbReference>
<keyword evidence="6 12" id="KW-0547">Nucleotide-binding</keyword>
<evidence type="ECO:0000256" key="3">
    <source>
        <dbReference type="ARBA" id="ARBA00012552"/>
    </source>
</evidence>
<keyword evidence="4" id="KW-0690">Ribosome biogenesis</keyword>
<evidence type="ECO:0000259" key="14">
    <source>
        <dbReference type="PROSITE" id="PS51194"/>
    </source>
</evidence>
<evidence type="ECO:0000256" key="8">
    <source>
        <dbReference type="ARBA" id="ARBA00022806"/>
    </source>
</evidence>
<keyword evidence="9 12" id="KW-0067">ATP-binding</keyword>
<evidence type="ECO:0000256" key="9">
    <source>
        <dbReference type="ARBA" id="ARBA00022840"/>
    </source>
</evidence>
<dbReference type="GO" id="GO:0016787">
    <property type="term" value="F:hydrolase activity"/>
    <property type="evidence" value="ECO:0007669"/>
    <property type="project" value="UniProtKB-KW"/>
</dbReference>
<dbReference type="Pfam" id="PF00270">
    <property type="entry name" value="DEAD"/>
    <property type="match status" value="1"/>
</dbReference>
<dbReference type="PROSITE" id="PS51192">
    <property type="entry name" value="HELICASE_ATP_BIND_1"/>
    <property type="match status" value="1"/>
</dbReference>
<name>A0A6V7TLC2_MELEN</name>
<dbReference type="InterPro" id="IPR027417">
    <property type="entry name" value="P-loop_NTPase"/>
</dbReference>
<evidence type="ECO:0000256" key="6">
    <source>
        <dbReference type="ARBA" id="ARBA00022741"/>
    </source>
</evidence>
<keyword evidence="7 12" id="KW-0378">Hydrolase</keyword>
<dbReference type="InterPro" id="IPR011545">
    <property type="entry name" value="DEAD/DEAH_box_helicase_dom"/>
</dbReference>
<comment type="subcellular location">
    <subcellularLocation>
        <location evidence="1">Nucleus</location>
        <location evidence="1">Nucleolus</location>
    </subcellularLocation>
</comment>
<dbReference type="GO" id="GO:0043186">
    <property type="term" value="C:P granule"/>
    <property type="evidence" value="ECO:0007669"/>
    <property type="project" value="UniProtKB-ARBA"/>
</dbReference>
<dbReference type="PROSITE" id="PS51194">
    <property type="entry name" value="HELICASE_CTER"/>
    <property type="match status" value="1"/>
</dbReference>